<feature type="domain" description="Saccharopine dehydrogenase-like C-terminal" evidence="2">
    <location>
        <begin position="146"/>
        <end position="393"/>
    </location>
</feature>
<dbReference type="HOGENOM" id="CLU_032114_0_0_6"/>
<organism evidence="3 4">
    <name type="scientific">Cycloclasticus zancles 78-ME</name>
    <dbReference type="NCBI Taxonomy" id="1198232"/>
    <lineage>
        <taxon>Bacteria</taxon>
        <taxon>Pseudomonadati</taxon>
        <taxon>Pseudomonadota</taxon>
        <taxon>Gammaproteobacteria</taxon>
        <taxon>Thiotrichales</taxon>
        <taxon>Piscirickettsiaceae</taxon>
        <taxon>Cycloclasticus</taxon>
    </lineage>
</organism>
<dbReference type="AlphaFoldDB" id="S5T6B7"/>
<dbReference type="Pfam" id="PF16653">
    <property type="entry name" value="Sacchrp_dh_C"/>
    <property type="match status" value="1"/>
</dbReference>
<evidence type="ECO:0000313" key="4">
    <source>
        <dbReference type="Proteomes" id="UP000015380"/>
    </source>
</evidence>
<evidence type="ECO:0000259" key="2">
    <source>
        <dbReference type="Pfam" id="PF16653"/>
    </source>
</evidence>
<dbReference type="PANTHER" id="PTHR43796:SF2">
    <property type="entry name" value="CARBOXYNORSPERMIDINE SYNTHASE"/>
    <property type="match status" value="1"/>
</dbReference>
<gene>
    <name evidence="3" type="ORF">CYCME_0978</name>
</gene>
<evidence type="ECO:0000313" key="3">
    <source>
        <dbReference type="EMBL" id="AGS39311.1"/>
    </source>
</evidence>
<dbReference type="InterPro" id="IPR005097">
    <property type="entry name" value="Sacchrp_dh_NADP-bd"/>
</dbReference>
<accession>S5T6B7</accession>
<dbReference type="Gene3D" id="3.30.360.10">
    <property type="entry name" value="Dihydrodipicolinate Reductase, domain 2"/>
    <property type="match status" value="1"/>
</dbReference>
<evidence type="ECO:0000259" key="1">
    <source>
        <dbReference type="Pfam" id="PF03435"/>
    </source>
</evidence>
<keyword evidence="4" id="KW-1185">Reference proteome</keyword>
<sequence>MSNIANNKVMIIGAGGVGNVVTHKCAQQAETFAEIILASRTEEKCKAIAESVKKNTGVTIRTAQVDADNVPELTTLLNNEKPFLVINVALPYQDLTIMDACLAAGVHYMDTANYEPLDTAKFEYKWQWAYQDKFKNAGLTALLGSGFDPGATNVFTAYLAKHYFDEIHTLDIIDVNGGDHGYPFATNFNPEINIREVSAECRHWENGEFVTTPPMSKKASFTCPDGVGTYNIYRMYHEELESLSLHYPSLKRAQFWMSFSDNYLKHLEVLENVGMTGIEEVEYEGQKIVPIQFLAKLLPDPSTLGPRTKGKTCIGTVVQGVKAGKPKIMYCYQICDHESCYREVQSQAISYTTGVPAMIGAKLMFEQQWLEPGVFNIEQFDPDPFMEAMNACGLPWKVIELDGFDLEGQTDS</sequence>
<name>S5T6B7_9GAMM</name>
<dbReference type="eggNOG" id="COG1748">
    <property type="taxonomic scope" value="Bacteria"/>
</dbReference>
<dbReference type="Pfam" id="PF03435">
    <property type="entry name" value="Sacchrp_dh_NADP"/>
    <property type="match status" value="1"/>
</dbReference>
<proteinExistence type="predicted"/>
<dbReference type="InterPro" id="IPR032095">
    <property type="entry name" value="Sacchrp_dh-like_C"/>
</dbReference>
<dbReference type="SUPFAM" id="SSF51735">
    <property type="entry name" value="NAD(P)-binding Rossmann-fold domains"/>
    <property type="match status" value="1"/>
</dbReference>
<protein>
    <submittedName>
        <fullName evidence="3">Saccharopine dehydrogenase-related protein</fullName>
    </submittedName>
</protein>
<dbReference type="InterPro" id="IPR036291">
    <property type="entry name" value="NAD(P)-bd_dom_sf"/>
</dbReference>
<reference evidence="4" key="2">
    <citation type="journal article" date="2016" name="Environ. Microbiol. Rep.">
        <title>Analysis of defence systems and a conjugative IncP-1 plasmid in the marine polyaromatic hydrocarbons-degrading bacterium Cycloclasticus sp. 78-ME.</title>
        <authorList>
            <person name="Yakimov M.M."/>
            <person name="Crisafi F."/>
            <person name="Messina E."/>
            <person name="Smedile F."/>
            <person name="Lopatina A."/>
            <person name="Denaro R."/>
            <person name="Pieper D.H."/>
            <person name="Golyshin P.N."/>
            <person name="Giuliano L."/>
        </authorList>
    </citation>
    <scope>NUCLEOTIDE SEQUENCE [LARGE SCALE GENOMIC DNA]</scope>
    <source>
        <strain evidence="4">78-ME</strain>
    </source>
</reference>
<feature type="domain" description="Saccharopine dehydrogenase NADP binding" evidence="1">
    <location>
        <begin position="9"/>
        <end position="142"/>
    </location>
</feature>
<dbReference type="KEGG" id="cza:CYCME_0978"/>
<dbReference type="PANTHER" id="PTHR43796">
    <property type="entry name" value="CARBOXYNORSPERMIDINE SYNTHASE"/>
    <property type="match status" value="1"/>
</dbReference>
<reference evidence="3 4" key="1">
    <citation type="submission" date="2013-05" db="EMBL/GenBank/DDBJ databases">
        <title>Between feast and famine: a lifestyle of most important marine PAH-degrading bacterium Cycloclasticus sp. 7ME.</title>
        <authorList>
            <person name="Yakimov M.M."/>
            <person name="Messina E."/>
            <person name="Genovese M."/>
            <person name="Denaro R."/>
            <person name="Crisafi F."/>
            <person name="Russo D."/>
            <person name="Cappello S."/>
            <person name="Santisi S."/>
            <person name="Smedile F."/>
            <person name="Golyshina O.V."/>
            <person name="Tran H."/>
            <person name="Pieper D.H."/>
            <person name="Golyshin P.N."/>
            <person name="Giuliano L."/>
        </authorList>
    </citation>
    <scope>NUCLEOTIDE SEQUENCE [LARGE SCALE GENOMIC DNA]</scope>
    <source>
        <strain evidence="3 4">78-ME</strain>
    </source>
</reference>
<dbReference type="Gene3D" id="3.40.50.720">
    <property type="entry name" value="NAD(P)-binding Rossmann-like Domain"/>
    <property type="match status" value="1"/>
</dbReference>
<dbReference type="Proteomes" id="UP000015380">
    <property type="component" value="Chromosome"/>
</dbReference>
<dbReference type="PATRIC" id="fig|1198232.3.peg.980"/>
<dbReference type="RefSeq" id="WP_020932283.1">
    <property type="nucleotide sequence ID" value="NC_021917.1"/>
</dbReference>
<dbReference type="EMBL" id="CP005996">
    <property type="protein sequence ID" value="AGS39311.1"/>
    <property type="molecule type" value="Genomic_DNA"/>
</dbReference>